<feature type="domain" description="PTS EIIA type-2" evidence="11">
    <location>
        <begin position="2"/>
        <end position="142"/>
    </location>
</feature>
<evidence type="ECO:0000256" key="9">
    <source>
        <dbReference type="ARBA" id="ARBA00022683"/>
    </source>
</evidence>
<dbReference type="InterPro" id="IPR002114">
    <property type="entry name" value="PTS_HPr_Ser_P_site"/>
</dbReference>
<name>A0A451DJW8_9GAMM</name>
<organism evidence="13 14">
    <name type="scientific">Candidatus Erwinia haradaeae</name>
    <dbReference type="NCBI Taxonomy" id="1922217"/>
    <lineage>
        <taxon>Bacteria</taxon>
        <taxon>Pseudomonadati</taxon>
        <taxon>Pseudomonadota</taxon>
        <taxon>Gammaproteobacteria</taxon>
        <taxon>Enterobacterales</taxon>
        <taxon>Erwiniaceae</taxon>
        <taxon>Erwinia</taxon>
    </lineage>
</organism>
<dbReference type="GO" id="GO:0016301">
    <property type="term" value="F:kinase activity"/>
    <property type="evidence" value="ECO:0007669"/>
    <property type="project" value="UniProtKB-KW"/>
</dbReference>
<dbReference type="PROSITE" id="PS51094">
    <property type="entry name" value="PTS_EIIA_TYPE_2"/>
    <property type="match status" value="1"/>
</dbReference>
<dbReference type="PROSITE" id="PS51350">
    <property type="entry name" value="PTS_HPR_DOM"/>
    <property type="match status" value="1"/>
</dbReference>
<dbReference type="GO" id="GO:0005886">
    <property type="term" value="C:plasma membrane"/>
    <property type="evidence" value="ECO:0007669"/>
    <property type="project" value="TreeGrafter"/>
</dbReference>
<dbReference type="PANTHER" id="PTHR30181">
    <property type="entry name" value="MANNITOL PERMEASE IIC COMPONENT"/>
    <property type="match status" value="1"/>
</dbReference>
<feature type="domain" description="HPr" evidence="12">
    <location>
        <begin position="286"/>
        <end position="376"/>
    </location>
</feature>
<evidence type="ECO:0000256" key="8">
    <source>
        <dbReference type="ARBA" id="ARBA00022679"/>
    </source>
</evidence>
<dbReference type="GO" id="GO:0005737">
    <property type="term" value="C:cytoplasm"/>
    <property type="evidence" value="ECO:0007669"/>
    <property type="project" value="UniProtKB-SubCell"/>
</dbReference>
<evidence type="ECO:0000256" key="4">
    <source>
        <dbReference type="ARBA" id="ARBA00022448"/>
    </source>
</evidence>
<evidence type="ECO:0000313" key="13">
    <source>
        <dbReference type="EMBL" id="VFP86980.1"/>
    </source>
</evidence>
<keyword evidence="6" id="KW-0597">Phosphoprotein</keyword>
<dbReference type="InterPro" id="IPR016152">
    <property type="entry name" value="PTrfase/Anion_transptr"/>
</dbReference>
<evidence type="ECO:0000313" key="14">
    <source>
        <dbReference type="Proteomes" id="UP000294462"/>
    </source>
</evidence>
<evidence type="ECO:0000256" key="6">
    <source>
        <dbReference type="ARBA" id="ARBA00022553"/>
    </source>
</evidence>
<dbReference type="PROSITE" id="PS00589">
    <property type="entry name" value="PTS_HPR_SER"/>
    <property type="match status" value="1"/>
</dbReference>
<dbReference type="InterPro" id="IPR000032">
    <property type="entry name" value="HPr-like"/>
</dbReference>
<evidence type="ECO:0000259" key="11">
    <source>
        <dbReference type="PROSITE" id="PS51094"/>
    </source>
</evidence>
<dbReference type="AlphaFoldDB" id="A0A451DJW8"/>
<evidence type="ECO:0000256" key="5">
    <source>
        <dbReference type="ARBA" id="ARBA00022490"/>
    </source>
</evidence>
<sequence length="379" mass="41059">MLQLALNAITPGAWAGDKKDAIRQVSVALAAAGNVSGDYLEAMLEREKQTSTYLGNGIAIPHGTINSRHLVLKTGIQVFQFPDGVDWGDQQIAYVVIGIAAKSDEHLELLRQITHALHDESLTSKLKNTHSATTLRSILIGEQHSQSFILDAALIATDVESNNLITLQAINAGLLKQAGLVDSFFVAQIVSNPPLNLGQGIWLNESSHGNVTNGIAISRAMRPFHVQGEKVSLLITVSIIDEKPLVVLNCLSHLLIKNECDQLLHGDPHCIVELLTNKTLDSQELAVTEEFIIHNQHGLHARPGAVLVNLIKGFNCKVSVINLDGNGQPANGRSLMKMVSLGVKKGHRLRFIARGQEAQKMIFAVREAIANGLGENKNE</sequence>
<dbReference type="InterPro" id="IPR050893">
    <property type="entry name" value="Sugar_PTS"/>
</dbReference>
<dbReference type="EMBL" id="LR217725">
    <property type="protein sequence ID" value="VFP86980.1"/>
    <property type="molecule type" value="Genomic_DNA"/>
</dbReference>
<accession>A0A451DJW8</accession>
<dbReference type="SUPFAM" id="SSF55594">
    <property type="entry name" value="HPr-like"/>
    <property type="match status" value="1"/>
</dbReference>
<dbReference type="PROSITE" id="PS00369">
    <property type="entry name" value="PTS_HPR_HIS"/>
    <property type="match status" value="1"/>
</dbReference>
<dbReference type="InterPro" id="IPR002178">
    <property type="entry name" value="PTS_EIIA_type-2_dom"/>
</dbReference>
<dbReference type="SUPFAM" id="SSF55804">
    <property type="entry name" value="Phoshotransferase/anion transport protein"/>
    <property type="match status" value="2"/>
</dbReference>
<dbReference type="GO" id="GO:0009401">
    <property type="term" value="P:phosphoenolpyruvate-dependent sugar phosphotransferase system"/>
    <property type="evidence" value="ECO:0007669"/>
    <property type="project" value="UniProtKB-KW"/>
</dbReference>
<dbReference type="CDD" id="cd00211">
    <property type="entry name" value="PTS_IIA_fru"/>
    <property type="match status" value="1"/>
</dbReference>
<dbReference type="PANTHER" id="PTHR30181:SF3">
    <property type="entry name" value="MULTIPHOSPHORYL TRANSFER PROTEIN"/>
    <property type="match status" value="1"/>
</dbReference>
<keyword evidence="14" id="KW-1185">Reference proteome</keyword>
<keyword evidence="5" id="KW-0963">Cytoplasm</keyword>
<keyword evidence="10" id="KW-0418">Kinase</keyword>
<evidence type="ECO:0000256" key="1">
    <source>
        <dbReference type="ARBA" id="ARBA00003136"/>
    </source>
</evidence>
<dbReference type="NCBIfam" id="TIGR01003">
    <property type="entry name" value="PTS_HPr_family"/>
    <property type="match status" value="1"/>
</dbReference>
<keyword evidence="9" id="KW-0598">Phosphotransferase system</keyword>
<dbReference type="InterPro" id="IPR001020">
    <property type="entry name" value="PTS_HPr_His_P_site"/>
</dbReference>
<dbReference type="OrthoDB" id="1640042at2"/>
<dbReference type="GO" id="GO:0090563">
    <property type="term" value="F:protein-phosphocysteine-sugar phosphotransferase activity"/>
    <property type="evidence" value="ECO:0007669"/>
    <property type="project" value="TreeGrafter"/>
</dbReference>
<dbReference type="Gene3D" id="3.40.930.10">
    <property type="entry name" value="Mannitol-specific EII, Chain A"/>
    <property type="match status" value="1"/>
</dbReference>
<keyword evidence="7" id="KW-0762">Sugar transport</keyword>
<evidence type="ECO:0000256" key="7">
    <source>
        <dbReference type="ARBA" id="ARBA00022597"/>
    </source>
</evidence>
<dbReference type="Pfam" id="PF00359">
    <property type="entry name" value="PTS_EIIA_2"/>
    <property type="match status" value="1"/>
</dbReference>
<protein>
    <recommendedName>
        <fullName evidence="3">Multiphosphoryl transfer protein</fullName>
    </recommendedName>
</protein>
<dbReference type="Gene3D" id="3.30.1340.10">
    <property type="entry name" value="HPr-like"/>
    <property type="match status" value="1"/>
</dbReference>
<comment type="function">
    <text evidence="1">The phosphoenolpyruvate-dependent sugar phosphotransferase system (sugar PTS), a major carbohydrate active transport system, catalyzes the phosphorylation of incoming sugar substrates concomitantly with their translocation across the cell membrane. The enzyme II FruAB PTS system is involved in fructose transport.</text>
</comment>
<evidence type="ECO:0000256" key="3">
    <source>
        <dbReference type="ARBA" id="ARBA00015565"/>
    </source>
</evidence>
<evidence type="ECO:0000256" key="10">
    <source>
        <dbReference type="ARBA" id="ARBA00022777"/>
    </source>
</evidence>
<dbReference type="KEGG" id="ehd:ERCIPSTX3056_371"/>
<gene>
    <name evidence="13" type="primary">fruB</name>
    <name evidence="13" type="ORF">ERCIPSTX3056_371</name>
</gene>
<evidence type="ECO:0000256" key="2">
    <source>
        <dbReference type="ARBA" id="ARBA00004496"/>
    </source>
</evidence>
<dbReference type="PRINTS" id="PR00107">
    <property type="entry name" value="PHOSPHOCPHPR"/>
</dbReference>
<keyword evidence="8" id="KW-0808">Transferase</keyword>
<dbReference type="InterPro" id="IPR035895">
    <property type="entry name" value="HPr-like_sf"/>
</dbReference>
<dbReference type="Proteomes" id="UP000294462">
    <property type="component" value="Chromosome"/>
</dbReference>
<dbReference type="PROSITE" id="PS00372">
    <property type="entry name" value="PTS_EIIA_TYPE_2_HIS"/>
    <property type="match status" value="1"/>
</dbReference>
<reference evidence="13 14" key="1">
    <citation type="submission" date="2019-02" db="EMBL/GenBank/DDBJ databases">
        <authorList>
            <person name="Manzano-Marin A."/>
            <person name="Manzano-Marin A."/>
        </authorList>
    </citation>
    <scope>NUCLEOTIDE SEQUENCE [LARGE SCALE GENOMIC DNA]</scope>
    <source>
        <strain evidence="13 14">ErCipseudotaxifoliae</strain>
    </source>
</reference>
<dbReference type="RefSeq" id="WP_072666267.1">
    <property type="nucleotide sequence ID" value="NZ_LR217725.1"/>
</dbReference>
<proteinExistence type="predicted"/>
<keyword evidence="4" id="KW-0813">Transport</keyword>
<dbReference type="Pfam" id="PF00381">
    <property type="entry name" value="PTS-HPr"/>
    <property type="match status" value="1"/>
</dbReference>
<dbReference type="NCBIfam" id="NF008319">
    <property type="entry name" value="PRK11109.1"/>
    <property type="match status" value="1"/>
</dbReference>
<dbReference type="CDD" id="cd00367">
    <property type="entry name" value="PTS-HPr_like"/>
    <property type="match status" value="1"/>
</dbReference>
<comment type="subcellular location">
    <subcellularLocation>
        <location evidence="2">Cytoplasm</location>
    </subcellularLocation>
</comment>
<evidence type="ECO:0000259" key="12">
    <source>
        <dbReference type="PROSITE" id="PS51350"/>
    </source>
</evidence>